<dbReference type="Proteomes" id="UP000177870">
    <property type="component" value="Chromosome"/>
</dbReference>
<dbReference type="GO" id="GO:0008146">
    <property type="term" value="F:sulfotransferase activity"/>
    <property type="evidence" value="ECO:0007669"/>
    <property type="project" value="InterPro"/>
</dbReference>
<dbReference type="PANTHER" id="PTHR10605:SF56">
    <property type="entry name" value="BIFUNCTIONAL HEPARAN SULFATE N-DEACETYLASE_N-SULFOTRANSFERASE"/>
    <property type="match status" value="1"/>
</dbReference>
<dbReference type="AlphaFoldDB" id="A0A1D8U090"/>
<organism evidence="4 5">
    <name type="scientific">Moorena producens PAL-8-15-08-1</name>
    <dbReference type="NCBI Taxonomy" id="1458985"/>
    <lineage>
        <taxon>Bacteria</taxon>
        <taxon>Bacillati</taxon>
        <taxon>Cyanobacteriota</taxon>
        <taxon>Cyanophyceae</taxon>
        <taxon>Coleofasciculales</taxon>
        <taxon>Coleofasciculaceae</taxon>
        <taxon>Moorena</taxon>
    </lineage>
</organism>
<dbReference type="STRING" id="1458985.BJP34_31100"/>
<proteinExistence type="predicted"/>
<dbReference type="KEGG" id="mpro:BJP34_31100"/>
<evidence type="ECO:0000313" key="5">
    <source>
        <dbReference type="Proteomes" id="UP000177870"/>
    </source>
</evidence>
<gene>
    <name evidence="4" type="ORF">BJP34_31100</name>
</gene>
<keyword evidence="2" id="KW-0325">Glycoprotein</keyword>
<dbReference type="InterPro" id="IPR027417">
    <property type="entry name" value="P-loop_NTPase"/>
</dbReference>
<evidence type="ECO:0000256" key="1">
    <source>
        <dbReference type="ARBA" id="ARBA00022679"/>
    </source>
</evidence>
<dbReference type="InterPro" id="IPR000863">
    <property type="entry name" value="Sulfotransferase_dom"/>
</dbReference>
<evidence type="ECO:0000256" key="2">
    <source>
        <dbReference type="ARBA" id="ARBA00023180"/>
    </source>
</evidence>
<sequence>MKRDTSKHYIIIGGMKCGTTSLFYSLSKNCPSINASVVKDTKFFVDRDRGGNWERGIDWYLAMFPPLNGIKLEASTHYTKYPDYPGVPARIKQVLKNVKLIYLVRDPLQRSISHFFHNLLVDREKLDINQALSTSRNKYINYSDYALQLSQYYDYFAPEDIVIINIVEEEYREKSLEALKHFLGIETSNPFVLERSNTVKDNFVKADKNIKIAPDIINSSENNIELALKFGLSHDNLIKMIQLCRENAVKFKNYYPFTIDHWLDNYKNYLLY</sequence>
<reference evidence="5" key="1">
    <citation type="submission" date="2016-10" db="EMBL/GenBank/DDBJ databases">
        <title>Comparative genomics uncovers the prolific and rare metabolic potential of the cyanobacterial genus Moorea.</title>
        <authorList>
            <person name="Leao T."/>
            <person name="Castelao G."/>
            <person name="Korobeynikov A."/>
            <person name="Monroe E.A."/>
            <person name="Podell S."/>
            <person name="Glukhov E."/>
            <person name="Allen E."/>
            <person name="Gerwick W.H."/>
            <person name="Gerwick L."/>
        </authorList>
    </citation>
    <scope>NUCLEOTIDE SEQUENCE [LARGE SCALE GENOMIC DNA]</scope>
    <source>
        <strain evidence="5">PAL-8-15-08-1</strain>
    </source>
</reference>
<evidence type="ECO:0000313" key="4">
    <source>
        <dbReference type="EMBL" id="AOX03298.1"/>
    </source>
</evidence>
<dbReference type="Pfam" id="PF00685">
    <property type="entry name" value="Sulfotransfer_1"/>
    <property type="match status" value="1"/>
</dbReference>
<dbReference type="PANTHER" id="PTHR10605">
    <property type="entry name" value="HEPARAN SULFATE SULFOTRANSFERASE"/>
    <property type="match status" value="1"/>
</dbReference>
<dbReference type="RefSeq" id="WP_070395681.1">
    <property type="nucleotide sequence ID" value="NZ_CP017599.1"/>
</dbReference>
<protein>
    <recommendedName>
        <fullName evidence="3">Sulfotransferase domain-containing protein</fullName>
    </recommendedName>
</protein>
<feature type="domain" description="Sulfotransferase" evidence="3">
    <location>
        <begin position="8"/>
        <end position="188"/>
    </location>
</feature>
<name>A0A1D8U090_9CYAN</name>
<accession>A0A1D8U090</accession>
<dbReference type="InterPro" id="IPR037359">
    <property type="entry name" value="NST/OST"/>
</dbReference>
<dbReference type="Gene3D" id="3.40.50.300">
    <property type="entry name" value="P-loop containing nucleotide triphosphate hydrolases"/>
    <property type="match status" value="1"/>
</dbReference>
<keyword evidence="1" id="KW-0808">Transferase</keyword>
<dbReference type="SUPFAM" id="SSF52540">
    <property type="entry name" value="P-loop containing nucleoside triphosphate hydrolases"/>
    <property type="match status" value="1"/>
</dbReference>
<dbReference type="EMBL" id="CP017599">
    <property type="protein sequence ID" value="AOX03298.1"/>
    <property type="molecule type" value="Genomic_DNA"/>
</dbReference>
<evidence type="ECO:0000259" key="3">
    <source>
        <dbReference type="Pfam" id="PF00685"/>
    </source>
</evidence>